<evidence type="ECO:0000256" key="6">
    <source>
        <dbReference type="SAM" id="Phobius"/>
    </source>
</evidence>
<comment type="function">
    <text evidence="1">Multidrug efflux pump.</text>
</comment>
<evidence type="ECO:0000256" key="5">
    <source>
        <dbReference type="ARBA" id="ARBA00031636"/>
    </source>
</evidence>
<keyword evidence="6" id="KW-1133">Transmembrane helix</keyword>
<dbReference type="InterPro" id="IPR002528">
    <property type="entry name" value="MATE_fam"/>
</dbReference>
<proteinExistence type="inferred from homology"/>
<dbReference type="EMBL" id="UHFM01000006">
    <property type="protein sequence ID" value="SUN58435.1"/>
    <property type="molecule type" value="Genomic_DNA"/>
</dbReference>
<protein>
    <recommendedName>
        <fullName evidence="3">Probable multidrug resistance protein NorM</fullName>
    </recommendedName>
    <alternativeName>
        <fullName evidence="5">Multidrug-efflux transporter</fullName>
    </alternativeName>
</protein>
<dbReference type="GO" id="GO:0005886">
    <property type="term" value="C:plasma membrane"/>
    <property type="evidence" value="ECO:0007669"/>
    <property type="project" value="TreeGrafter"/>
</dbReference>
<dbReference type="InterPro" id="IPR050222">
    <property type="entry name" value="MATE_MdtK"/>
</dbReference>
<dbReference type="PANTHER" id="PTHR43298:SF2">
    <property type="entry name" value="FMN_FAD EXPORTER YEEO-RELATED"/>
    <property type="match status" value="1"/>
</dbReference>
<keyword evidence="6" id="KW-0812">Transmembrane</keyword>
<feature type="transmembrane region" description="Helical" evidence="6">
    <location>
        <begin position="52"/>
        <end position="70"/>
    </location>
</feature>
<gene>
    <name evidence="7" type="ORF">NCTC13767_00389</name>
</gene>
<name>A0A380K155_9STRE</name>
<evidence type="ECO:0000256" key="2">
    <source>
        <dbReference type="ARBA" id="ARBA00010199"/>
    </source>
</evidence>
<dbReference type="GO" id="GO:0042910">
    <property type="term" value="F:xenobiotic transmembrane transporter activity"/>
    <property type="evidence" value="ECO:0007669"/>
    <property type="project" value="InterPro"/>
</dbReference>
<evidence type="ECO:0000313" key="8">
    <source>
        <dbReference type="Proteomes" id="UP000254510"/>
    </source>
</evidence>
<comment type="similarity">
    <text evidence="2">Belongs to the multi antimicrobial extrusion (MATE) (TC 2.A.66.1) family.</text>
</comment>
<dbReference type="Pfam" id="PF01554">
    <property type="entry name" value="MatE"/>
    <property type="match status" value="1"/>
</dbReference>
<keyword evidence="4" id="KW-0813">Transport</keyword>
<dbReference type="Proteomes" id="UP000254510">
    <property type="component" value="Unassembled WGS sequence"/>
</dbReference>
<evidence type="ECO:0000256" key="1">
    <source>
        <dbReference type="ARBA" id="ARBA00003408"/>
    </source>
</evidence>
<feature type="transmembrane region" description="Helical" evidence="6">
    <location>
        <begin position="90"/>
        <end position="112"/>
    </location>
</feature>
<keyword evidence="6" id="KW-0472">Membrane</keyword>
<evidence type="ECO:0000256" key="4">
    <source>
        <dbReference type="ARBA" id="ARBA00022448"/>
    </source>
</evidence>
<organism evidence="7 8">
    <name type="scientific">Streptococcus gallolyticus</name>
    <dbReference type="NCBI Taxonomy" id="315405"/>
    <lineage>
        <taxon>Bacteria</taxon>
        <taxon>Bacillati</taxon>
        <taxon>Bacillota</taxon>
        <taxon>Bacilli</taxon>
        <taxon>Lactobacillales</taxon>
        <taxon>Streptococcaceae</taxon>
        <taxon>Streptococcus</taxon>
    </lineage>
</organism>
<evidence type="ECO:0000256" key="3">
    <source>
        <dbReference type="ARBA" id="ARBA00020268"/>
    </source>
</evidence>
<evidence type="ECO:0000313" key="7">
    <source>
        <dbReference type="EMBL" id="SUN58435.1"/>
    </source>
</evidence>
<dbReference type="AlphaFoldDB" id="A0A380K155"/>
<accession>A0A380K155</accession>
<dbReference type="PANTHER" id="PTHR43298">
    <property type="entry name" value="MULTIDRUG RESISTANCE PROTEIN NORM-RELATED"/>
    <property type="match status" value="1"/>
</dbReference>
<reference evidence="7 8" key="1">
    <citation type="submission" date="2018-06" db="EMBL/GenBank/DDBJ databases">
        <authorList>
            <consortium name="Pathogen Informatics"/>
            <person name="Doyle S."/>
        </authorList>
    </citation>
    <scope>NUCLEOTIDE SEQUENCE [LARGE SCALE GENOMIC DNA]</scope>
    <source>
        <strain evidence="7 8">NCTC13767</strain>
    </source>
</reference>
<sequence>MTNTLHKSILNLAIPATIENILQTLVGFIDTLMNAKLGLTAVTAVGVSNTILNVYLAVYIAIGVGSSALVSRNIGAKNSKAAKSVAVQSIYLELIVSLVLGLVALLFGYYLLL</sequence>
<dbReference type="GO" id="GO:0015297">
    <property type="term" value="F:antiporter activity"/>
    <property type="evidence" value="ECO:0007669"/>
    <property type="project" value="InterPro"/>
</dbReference>